<evidence type="ECO:0000313" key="8">
    <source>
        <dbReference type="EMBL" id="TVY21620.1"/>
    </source>
</evidence>
<dbReference type="OrthoDB" id="2328572at2759"/>
<dbReference type="PANTHER" id="PTHR31069">
    <property type="entry name" value="OLEATE-ACTIVATED TRANSCRIPTION FACTOR 1-RELATED"/>
    <property type="match status" value="1"/>
</dbReference>
<keyword evidence="5" id="KW-0539">Nucleus</keyword>
<keyword evidence="9" id="KW-1185">Reference proteome</keyword>
<dbReference type="InterPro" id="IPR036864">
    <property type="entry name" value="Zn2-C6_fun-type_DNA-bd_sf"/>
</dbReference>
<dbReference type="Pfam" id="PF08493">
    <property type="entry name" value="AflR"/>
    <property type="match status" value="1"/>
</dbReference>
<feature type="region of interest" description="Disordered" evidence="6">
    <location>
        <begin position="275"/>
        <end position="300"/>
    </location>
</feature>
<organism evidence="8 9">
    <name type="scientific">Lachnellula arida</name>
    <dbReference type="NCBI Taxonomy" id="1316785"/>
    <lineage>
        <taxon>Eukaryota</taxon>
        <taxon>Fungi</taxon>
        <taxon>Dikarya</taxon>
        <taxon>Ascomycota</taxon>
        <taxon>Pezizomycotina</taxon>
        <taxon>Leotiomycetes</taxon>
        <taxon>Helotiales</taxon>
        <taxon>Lachnaceae</taxon>
        <taxon>Lachnellula</taxon>
    </lineage>
</organism>
<dbReference type="AlphaFoldDB" id="A0A8T9BND2"/>
<dbReference type="InterPro" id="IPR013700">
    <property type="entry name" value="AflR"/>
</dbReference>
<gene>
    <name evidence="8" type="primary">aflR</name>
    <name evidence="8" type="ORF">LARI1_G000168</name>
</gene>
<dbReference type="Proteomes" id="UP000469559">
    <property type="component" value="Unassembled WGS sequence"/>
</dbReference>
<keyword evidence="1" id="KW-0479">Metal-binding</keyword>
<evidence type="ECO:0000256" key="1">
    <source>
        <dbReference type="ARBA" id="ARBA00022723"/>
    </source>
</evidence>
<evidence type="ECO:0000313" key="9">
    <source>
        <dbReference type="Proteomes" id="UP000469559"/>
    </source>
</evidence>
<dbReference type="GO" id="GO:0000981">
    <property type="term" value="F:DNA-binding transcription factor activity, RNA polymerase II-specific"/>
    <property type="evidence" value="ECO:0007669"/>
    <property type="project" value="InterPro"/>
</dbReference>
<dbReference type="InterPro" id="IPR001138">
    <property type="entry name" value="Zn2Cys6_DnaBD"/>
</dbReference>
<evidence type="ECO:0000256" key="4">
    <source>
        <dbReference type="ARBA" id="ARBA00023163"/>
    </source>
</evidence>
<feature type="non-terminal residue" evidence="8">
    <location>
        <position position="339"/>
    </location>
</feature>
<dbReference type="CDD" id="cd00067">
    <property type="entry name" value="GAL4"/>
    <property type="match status" value="1"/>
</dbReference>
<dbReference type="SUPFAM" id="SSF57701">
    <property type="entry name" value="Zn2/Cys6 DNA-binding domain"/>
    <property type="match status" value="1"/>
</dbReference>
<reference evidence="8 9" key="1">
    <citation type="submission" date="2018-05" db="EMBL/GenBank/DDBJ databases">
        <title>Whole genome sequencing for identification of molecular markers to develop diagnostic detection tools for the regulated plant pathogen Lachnellula willkommii.</title>
        <authorList>
            <person name="Giroux E."/>
            <person name="Bilodeau G."/>
        </authorList>
    </citation>
    <scope>NUCLEOTIDE SEQUENCE [LARGE SCALE GENOMIC DNA]</scope>
    <source>
        <strain evidence="8 9">CBS 203.66</strain>
    </source>
</reference>
<dbReference type="PANTHER" id="PTHR31069:SF31">
    <property type="entry name" value="MONODICTYPHENONE CLUSTER TRANSCRIPTION FACTOR-RELATED"/>
    <property type="match status" value="1"/>
</dbReference>
<evidence type="ECO:0000256" key="5">
    <source>
        <dbReference type="ARBA" id="ARBA00023242"/>
    </source>
</evidence>
<name>A0A8T9BND2_9HELO</name>
<keyword evidence="3" id="KW-0238">DNA-binding</keyword>
<dbReference type="Gene3D" id="4.10.240.10">
    <property type="entry name" value="Zn(2)-C6 fungal-type DNA-binding domain"/>
    <property type="match status" value="1"/>
</dbReference>
<dbReference type="GO" id="GO:0003677">
    <property type="term" value="F:DNA binding"/>
    <property type="evidence" value="ECO:0007669"/>
    <property type="project" value="UniProtKB-KW"/>
</dbReference>
<dbReference type="GO" id="GO:0045122">
    <property type="term" value="P:aflatoxin biosynthetic process"/>
    <property type="evidence" value="ECO:0007669"/>
    <property type="project" value="InterPro"/>
</dbReference>
<proteinExistence type="predicted"/>
<feature type="domain" description="Zn(2)-C6 fungal-type" evidence="7">
    <location>
        <begin position="15"/>
        <end position="46"/>
    </location>
</feature>
<evidence type="ECO:0000256" key="3">
    <source>
        <dbReference type="ARBA" id="ARBA00023125"/>
    </source>
</evidence>
<protein>
    <submittedName>
        <fullName evidence="8">Aflatoxin biosynthesis regulatory protein</fullName>
    </submittedName>
</protein>
<dbReference type="Pfam" id="PF00172">
    <property type="entry name" value="Zn_clus"/>
    <property type="match status" value="1"/>
</dbReference>
<dbReference type="GO" id="GO:0005634">
    <property type="term" value="C:nucleus"/>
    <property type="evidence" value="ECO:0007669"/>
    <property type="project" value="InterPro"/>
</dbReference>
<sequence>MDLNPTPKVPKLRSSCEECGNAKVRCNPSGQPECRRCIALGLTCVYGISRKFGKPPRKRGPDLDISNIPSYKKRATWTAGSCENLTITASEQSQGANRPAQLNSASSVSNNFPVPSTIDPPSSIYQQDQPGPPFISSFAVDEWPQFDIWPGLEIPSLSNSSGVESRLSTSALEPASNLSRSFDTPDTHSCPRGSYELFRDLICPGPFLHAPEASSDTVSAQLDQVLVFNRDAIDRLSRLLDCPCAKSGHRVMVHASIISRILIWYQQAAGSTGSNAMAASSPSGSASSSSSPPSEATTDTNTASLPMLVQSTGFAVAQVPISVGTFNIEDQNLQAIIRN</sequence>
<evidence type="ECO:0000259" key="7">
    <source>
        <dbReference type="PROSITE" id="PS50048"/>
    </source>
</evidence>
<dbReference type="PRINTS" id="PR00755">
    <property type="entry name" value="AFLATOXINBRP"/>
</dbReference>
<dbReference type="InterPro" id="IPR050675">
    <property type="entry name" value="OAF3"/>
</dbReference>
<dbReference type="PROSITE" id="PS50048">
    <property type="entry name" value="ZN2_CY6_FUNGAL_2"/>
    <property type="match status" value="1"/>
</dbReference>
<comment type="caution">
    <text evidence="8">The sequence shown here is derived from an EMBL/GenBank/DDBJ whole genome shotgun (WGS) entry which is preliminary data.</text>
</comment>
<evidence type="ECO:0000256" key="6">
    <source>
        <dbReference type="SAM" id="MobiDB-lite"/>
    </source>
</evidence>
<feature type="compositionally biased region" description="Low complexity" evidence="6">
    <location>
        <begin position="278"/>
        <end position="294"/>
    </location>
</feature>
<keyword evidence="2" id="KW-0805">Transcription regulation</keyword>
<dbReference type="EMBL" id="QGMF01000011">
    <property type="protein sequence ID" value="TVY21620.1"/>
    <property type="molecule type" value="Genomic_DNA"/>
</dbReference>
<evidence type="ECO:0000256" key="2">
    <source>
        <dbReference type="ARBA" id="ARBA00023015"/>
    </source>
</evidence>
<accession>A0A8T9BND2</accession>
<dbReference type="GO" id="GO:0008270">
    <property type="term" value="F:zinc ion binding"/>
    <property type="evidence" value="ECO:0007669"/>
    <property type="project" value="InterPro"/>
</dbReference>
<keyword evidence="4" id="KW-0804">Transcription</keyword>